<feature type="non-terminal residue" evidence="2">
    <location>
        <position position="1"/>
    </location>
</feature>
<proteinExistence type="predicted"/>
<name>A0A2N0QRB0_9GLOM</name>
<evidence type="ECO:0000256" key="1">
    <source>
        <dbReference type="SAM" id="MobiDB-lite"/>
    </source>
</evidence>
<evidence type="ECO:0000313" key="3">
    <source>
        <dbReference type="Proteomes" id="UP000232688"/>
    </source>
</evidence>
<dbReference type="VEuPathDB" id="FungiDB:RhiirA1_510285"/>
<reference evidence="2 3" key="2">
    <citation type="submission" date="2017-10" db="EMBL/GenBank/DDBJ databases">
        <title>Genome analyses suggest a sexual origin of heterokaryosis in a supposedly ancient asexual fungus.</title>
        <authorList>
            <person name="Corradi N."/>
            <person name="Sedzielewska K."/>
            <person name="Noel J."/>
            <person name="Charron P."/>
            <person name="Farinelli L."/>
            <person name="Marton T."/>
            <person name="Kruger M."/>
            <person name="Pelin A."/>
            <person name="Brachmann A."/>
            <person name="Corradi N."/>
        </authorList>
    </citation>
    <scope>NUCLEOTIDE SEQUENCE [LARGE SCALE GENOMIC DNA]</scope>
    <source>
        <strain evidence="2 3">A1</strain>
    </source>
</reference>
<dbReference type="Proteomes" id="UP000232688">
    <property type="component" value="Unassembled WGS sequence"/>
</dbReference>
<sequence length="165" mass="19724">TTRQIKEPNIVNFNDEDEIYNNPNLHSEEQNELEIPDESAYNFTEYRYRFIKDSKDLYLNKDKVMAHPVLQRLQEELDKIFQQTRLKIGSWNRYLKKEIVKEKEKVSKLNKDISRKKKSQTKLVNQKNRSAPKKKNELITEIPVLVDDQDQVWSGAKRFVPQTED</sequence>
<comment type="caution">
    <text evidence="2">The sequence shown here is derived from an EMBL/GenBank/DDBJ whole genome shotgun (WGS) entry which is preliminary data.</text>
</comment>
<accession>A0A2N0QRB0</accession>
<evidence type="ECO:0000313" key="2">
    <source>
        <dbReference type="EMBL" id="PKC53570.1"/>
    </source>
</evidence>
<dbReference type="EMBL" id="LLXH01004095">
    <property type="protein sequence ID" value="PKC53570.1"/>
    <property type="molecule type" value="Genomic_DNA"/>
</dbReference>
<protein>
    <submittedName>
        <fullName evidence="2">Uncharacterized protein</fullName>
    </submittedName>
</protein>
<dbReference type="AlphaFoldDB" id="A0A2N0QRB0"/>
<reference evidence="2 3" key="1">
    <citation type="submission" date="2017-10" db="EMBL/GenBank/DDBJ databases">
        <title>Extensive intraspecific genome diversity in a model arbuscular mycorrhizal fungus.</title>
        <authorList>
            <person name="Chen E.C.H."/>
            <person name="Morin E."/>
            <person name="Baudet D."/>
            <person name="Noel J."/>
            <person name="Ndikumana S."/>
            <person name="Charron P."/>
            <person name="St-Onge C."/>
            <person name="Giorgi J."/>
            <person name="Grigoriev I.V."/>
            <person name="Roux C."/>
            <person name="Martin F.M."/>
            <person name="Corradi N."/>
        </authorList>
    </citation>
    <scope>NUCLEOTIDE SEQUENCE [LARGE SCALE GENOMIC DNA]</scope>
    <source>
        <strain evidence="2 3">A1</strain>
    </source>
</reference>
<gene>
    <name evidence="2" type="ORF">RhiirA1_510285</name>
</gene>
<feature type="region of interest" description="Disordered" evidence="1">
    <location>
        <begin position="110"/>
        <end position="135"/>
    </location>
</feature>
<organism evidence="2 3">
    <name type="scientific">Rhizophagus irregularis</name>
    <dbReference type="NCBI Taxonomy" id="588596"/>
    <lineage>
        <taxon>Eukaryota</taxon>
        <taxon>Fungi</taxon>
        <taxon>Fungi incertae sedis</taxon>
        <taxon>Mucoromycota</taxon>
        <taxon>Glomeromycotina</taxon>
        <taxon>Glomeromycetes</taxon>
        <taxon>Glomerales</taxon>
        <taxon>Glomeraceae</taxon>
        <taxon>Rhizophagus</taxon>
    </lineage>
</organism>